<name>U1JLM7_9GAMM</name>
<proteinExistence type="predicted"/>
<reference evidence="1" key="1">
    <citation type="journal article" date="2012" name="J. Bacteriol.">
        <title>Genome sequences of type strains of seven species of the marine bacterium Pseudoalteromonas.</title>
        <authorList>
            <person name="Xie B.B."/>
            <person name="Shu Y.L."/>
            <person name="Qin Q.L."/>
            <person name="Rong J.C."/>
            <person name="Zhang X.Y."/>
            <person name="Chen X.L."/>
            <person name="Shi M."/>
            <person name="He H.L."/>
            <person name="Zhou B.C."/>
            <person name="Zhang Y.Z."/>
        </authorList>
    </citation>
    <scope>NUCLEOTIDE SEQUENCE [LARGE SCALE GENOMIC DNA]</scope>
    <source>
        <strain evidence="1">NCIMB 1889</strain>
    </source>
</reference>
<dbReference type="AlphaFoldDB" id="U1JLM7"/>
<organism evidence="1">
    <name type="scientific">Pseudoalteromonas citrea DSM 8771</name>
    <dbReference type="NCBI Taxonomy" id="1117314"/>
    <lineage>
        <taxon>Bacteria</taxon>
        <taxon>Pseudomonadati</taxon>
        <taxon>Pseudomonadota</taxon>
        <taxon>Gammaproteobacteria</taxon>
        <taxon>Alteromonadales</taxon>
        <taxon>Pseudoalteromonadaceae</taxon>
        <taxon>Pseudoalteromonas</taxon>
    </lineage>
</organism>
<dbReference type="EMBL" id="AHBZ02000177">
    <property type="protein sequence ID" value="ERG17555.1"/>
    <property type="molecule type" value="Genomic_DNA"/>
</dbReference>
<gene>
    <name evidence="1" type="ORF">PCIT_17675</name>
</gene>
<evidence type="ECO:0000313" key="1">
    <source>
        <dbReference type="EMBL" id="ERG17555.1"/>
    </source>
</evidence>
<comment type="caution">
    <text evidence="1">The sequence shown here is derived from an EMBL/GenBank/DDBJ whole genome shotgun (WGS) entry which is preliminary data.</text>
</comment>
<reference evidence="1" key="2">
    <citation type="submission" date="2013-04" db="EMBL/GenBank/DDBJ databases">
        <title>Genome sequence of Pseudoalteromonas citrea.</title>
        <authorList>
            <person name="Xie B.-B."/>
            <person name="Rong J.-C."/>
            <person name="Qin Q.-L."/>
            <person name="Shu Y.-L."/>
            <person name="Zhang Y.-Z."/>
        </authorList>
    </citation>
    <scope>NUCLEOTIDE SEQUENCE</scope>
    <source>
        <strain evidence="1">NCIMB 1889</strain>
    </source>
</reference>
<sequence length="77" mass="8804">MKTLWTLKPVQGDEHEDKRVIQKDVLNLHRCLPDEGQDPKQSLIIVPTCLIPIALIKNYTIAQFLAHRPFGCIDVLD</sequence>
<accession>U1JLM7</accession>
<protein>
    <submittedName>
        <fullName evidence="1">Uncharacterized protein</fullName>
    </submittedName>
</protein>